<proteinExistence type="predicted"/>
<dbReference type="RefSeq" id="WP_261968276.1">
    <property type="nucleotide sequence ID" value="NZ_JAHHZF010000004.1"/>
</dbReference>
<gene>
    <name evidence="2" type="ORF">KL771_09345</name>
</gene>
<dbReference type="Proteomes" id="UP000766595">
    <property type="component" value="Unassembled WGS sequence"/>
</dbReference>
<organism evidence="2 3">
    <name type="scientific">Prosthecodimorpha staleyi</name>
    <dbReference type="NCBI Taxonomy" id="2840188"/>
    <lineage>
        <taxon>Bacteria</taxon>
        <taxon>Pseudomonadati</taxon>
        <taxon>Pseudomonadota</taxon>
        <taxon>Alphaproteobacteria</taxon>
        <taxon>Hyphomicrobiales</taxon>
        <taxon>Ancalomicrobiaceae</taxon>
        <taxon>Prosthecodimorpha</taxon>
    </lineage>
</organism>
<evidence type="ECO:0000256" key="1">
    <source>
        <dbReference type="SAM" id="MobiDB-lite"/>
    </source>
</evidence>
<keyword evidence="3" id="KW-1185">Reference proteome</keyword>
<sequence length="118" mass="13394">MIVVERQGPAGAAVNRRTSDARNGRLYPNHEGSKYGYGSTRSIENLYSRHYVLVYSCRIQAGKNYLDKRPENQNIGNYYRVQIFEKYLEFRAWFAGSRRSTDETAWLLPGAAHDGGGG</sequence>
<name>A0A947D3J9_9HYPH</name>
<evidence type="ECO:0000313" key="2">
    <source>
        <dbReference type="EMBL" id="MBT9289658.1"/>
    </source>
</evidence>
<accession>A0A947D3J9</accession>
<comment type="caution">
    <text evidence="2">The sequence shown here is derived from an EMBL/GenBank/DDBJ whole genome shotgun (WGS) entry which is preliminary data.</text>
</comment>
<reference evidence="2 3" key="1">
    <citation type="submission" date="2021-06" db="EMBL/GenBank/DDBJ databases">
        <authorList>
            <person name="Grouzdev D.S."/>
            <person name="Koziaeva V."/>
        </authorList>
    </citation>
    <scope>NUCLEOTIDE SEQUENCE [LARGE SCALE GENOMIC DNA]</scope>
    <source>
        <strain evidence="2 3">22</strain>
    </source>
</reference>
<protein>
    <submittedName>
        <fullName evidence="2">Uncharacterized protein</fullName>
    </submittedName>
</protein>
<feature type="region of interest" description="Disordered" evidence="1">
    <location>
        <begin position="1"/>
        <end position="31"/>
    </location>
</feature>
<dbReference type="EMBL" id="JAHHZF010000004">
    <property type="protein sequence ID" value="MBT9289658.1"/>
    <property type="molecule type" value="Genomic_DNA"/>
</dbReference>
<evidence type="ECO:0000313" key="3">
    <source>
        <dbReference type="Proteomes" id="UP000766595"/>
    </source>
</evidence>
<dbReference type="AlphaFoldDB" id="A0A947D3J9"/>